<dbReference type="GO" id="GO:0008237">
    <property type="term" value="F:metallopeptidase activity"/>
    <property type="evidence" value="ECO:0007669"/>
    <property type="project" value="InterPro"/>
</dbReference>
<organism evidence="2 3">
    <name type="scientific">Ostreobium quekettii</name>
    <dbReference type="NCBI Taxonomy" id="121088"/>
    <lineage>
        <taxon>Eukaryota</taxon>
        <taxon>Viridiplantae</taxon>
        <taxon>Chlorophyta</taxon>
        <taxon>core chlorophytes</taxon>
        <taxon>Ulvophyceae</taxon>
        <taxon>TCBD clade</taxon>
        <taxon>Bryopsidales</taxon>
        <taxon>Ostreobineae</taxon>
        <taxon>Ostreobiaceae</taxon>
        <taxon>Ostreobium</taxon>
    </lineage>
</organism>
<feature type="domain" description="MPN" evidence="1">
    <location>
        <begin position="221"/>
        <end position="352"/>
    </location>
</feature>
<dbReference type="GO" id="GO:0070536">
    <property type="term" value="P:protein K63-linked deubiquitination"/>
    <property type="evidence" value="ECO:0007669"/>
    <property type="project" value="TreeGrafter"/>
</dbReference>
<name>A0A8S1J253_9CHLO</name>
<accession>A0A8S1J253</accession>
<dbReference type="InterPro" id="IPR000555">
    <property type="entry name" value="JAMM/MPN+_dom"/>
</dbReference>
<dbReference type="InterPro" id="IPR037518">
    <property type="entry name" value="MPN"/>
</dbReference>
<proteinExistence type="predicted"/>
<dbReference type="SUPFAM" id="SSF102712">
    <property type="entry name" value="JAB1/MPN domain"/>
    <property type="match status" value="1"/>
</dbReference>
<dbReference type="Pfam" id="PF01398">
    <property type="entry name" value="JAB"/>
    <property type="match status" value="1"/>
</dbReference>
<dbReference type="Proteomes" id="UP000708148">
    <property type="component" value="Unassembled WGS sequence"/>
</dbReference>
<evidence type="ECO:0000313" key="3">
    <source>
        <dbReference type="Proteomes" id="UP000708148"/>
    </source>
</evidence>
<comment type="caution">
    <text evidence="2">The sequence shown here is derived from an EMBL/GenBank/DDBJ whole genome shotgun (WGS) entry which is preliminary data.</text>
</comment>
<dbReference type="EMBL" id="CAJHUC010000696">
    <property type="protein sequence ID" value="CAD7697666.1"/>
    <property type="molecule type" value="Genomic_DNA"/>
</dbReference>
<keyword evidence="3" id="KW-1185">Reference proteome</keyword>
<evidence type="ECO:0000259" key="1">
    <source>
        <dbReference type="PROSITE" id="PS50249"/>
    </source>
</evidence>
<evidence type="ECO:0000313" key="2">
    <source>
        <dbReference type="EMBL" id="CAD7697666.1"/>
    </source>
</evidence>
<dbReference type="GO" id="GO:0016020">
    <property type="term" value="C:membrane"/>
    <property type="evidence" value="ECO:0007669"/>
    <property type="project" value="TreeGrafter"/>
</dbReference>
<reference evidence="2" key="1">
    <citation type="submission" date="2020-12" db="EMBL/GenBank/DDBJ databases">
        <authorList>
            <person name="Iha C."/>
        </authorList>
    </citation>
    <scope>NUCLEOTIDE SEQUENCE</scope>
</reference>
<protein>
    <recommendedName>
        <fullName evidence="1">MPN domain-containing protein</fullName>
    </recommendedName>
</protein>
<dbReference type="PANTHER" id="PTHR12947:SF13">
    <property type="entry name" value="FI19924P1"/>
    <property type="match status" value="1"/>
</dbReference>
<sequence length="398" mass="42258">METSGGPAHPRPEHACQIGASNLPEFNWGVGGTTAAFPNASGHPDYGGMTVLPGQPGVGGTVPPPDIMINSTLATRSRTVNRHEIMGSSYGTNNNTLGGTAVVGTGVGSVPIGVQYPTIDVPSVPMVVPTGGPLHSAFAADGLMQQASLMDAAPTHSPSGFPASNAMGPGIGPQLGLQHGPQETQVQTVAAHASAEVVYPGRESASQSIVPTRRHGGLRDVHISLEMLNTFLEVAKMNTQKSISTCALLAGELIAEHSLLQVRKLIFPKQKGCANRVEMTNGEEEVVDEVLGDGLLMMGWIYSRTEDECDLSSIDVHTAFRFQIMLPEAVTIVMAPADKRRKCGIFRLTTPGGMDVVRTCALRGYHAHKAPSTGQEIYELCQHVYLNPRLRVSCRDLR</sequence>
<dbReference type="GO" id="GO:0005768">
    <property type="term" value="C:endosome"/>
    <property type="evidence" value="ECO:0007669"/>
    <property type="project" value="TreeGrafter"/>
</dbReference>
<dbReference type="OrthoDB" id="3640at2759"/>
<gene>
    <name evidence="2" type="ORF">OSTQU699_LOCUS3027</name>
</gene>
<dbReference type="Gene3D" id="3.40.140.10">
    <property type="entry name" value="Cytidine Deaminase, domain 2"/>
    <property type="match status" value="1"/>
</dbReference>
<dbReference type="PANTHER" id="PTHR12947">
    <property type="entry name" value="AMSH-LIKE PROTEASE"/>
    <property type="match status" value="1"/>
</dbReference>
<dbReference type="AlphaFoldDB" id="A0A8S1J253"/>
<dbReference type="PROSITE" id="PS50249">
    <property type="entry name" value="MPN"/>
    <property type="match status" value="1"/>
</dbReference>